<organism evidence="3 4">
    <name type="scientific">Polarella glacialis</name>
    <name type="common">Dinoflagellate</name>
    <dbReference type="NCBI Taxonomy" id="89957"/>
    <lineage>
        <taxon>Eukaryota</taxon>
        <taxon>Sar</taxon>
        <taxon>Alveolata</taxon>
        <taxon>Dinophyceae</taxon>
        <taxon>Suessiales</taxon>
        <taxon>Suessiaceae</taxon>
        <taxon>Polarella</taxon>
    </lineage>
</organism>
<dbReference type="AlphaFoldDB" id="A0A813I7I4"/>
<feature type="non-terminal residue" evidence="3">
    <location>
        <position position="1"/>
    </location>
</feature>
<evidence type="ECO:0000313" key="3">
    <source>
        <dbReference type="EMBL" id="CAE8645742.1"/>
    </source>
</evidence>
<dbReference type="Gene3D" id="1.25.40.10">
    <property type="entry name" value="Tetratricopeptide repeat domain"/>
    <property type="match status" value="1"/>
</dbReference>
<comment type="caution">
    <text evidence="3">The sequence shown here is derived from an EMBL/GenBank/DDBJ whole genome shotgun (WGS) entry which is preliminary data.</text>
</comment>
<dbReference type="Proteomes" id="UP000626109">
    <property type="component" value="Unassembled WGS sequence"/>
</dbReference>
<dbReference type="PANTHER" id="PTHR47447:SF17">
    <property type="entry name" value="OS12G0638900 PROTEIN"/>
    <property type="match status" value="1"/>
</dbReference>
<dbReference type="Pfam" id="PF13812">
    <property type="entry name" value="PPR_3"/>
    <property type="match status" value="1"/>
</dbReference>
<dbReference type="PROSITE" id="PS51375">
    <property type="entry name" value="PPR"/>
    <property type="match status" value="1"/>
</dbReference>
<dbReference type="InterPro" id="IPR011990">
    <property type="entry name" value="TPR-like_helical_dom_sf"/>
</dbReference>
<protein>
    <submittedName>
        <fullName evidence="3">Uncharacterized protein</fullName>
    </submittedName>
</protein>
<evidence type="ECO:0000256" key="1">
    <source>
        <dbReference type="ARBA" id="ARBA00022737"/>
    </source>
</evidence>
<gene>
    <name evidence="3" type="ORF">PGLA2088_LOCUS4178</name>
</gene>
<sequence>PVLDAAVLRKSRQAAEGITLLVPLLPADWHLSTSSWASGRQGAAIGLTGHSGASAAVFPVSILFALPLAVTLRPSQRLLRRRPCRGAWSNRSTAENVDPEATAAKNALREIQRSAPPEQHRLLTGTIIEDYVRARELGVANALATHWHRSMERHGQPPDGDVCSALCTAWARTGDLTKAEGWLLRLLQAHLVPQAKAFNTLVTAFAKAGKADRAEFWLSRQLEVGLAPSISSYNDVIKAKAK</sequence>
<accession>A0A813I7I4</accession>
<keyword evidence="1" id="KW-0677">Repeat</keyword>
<evidence type="ECO:0000313" key="4">
    <source>
        <dbReference type="Proteomes" id="UP000626109"/>
    </source>
</evidence>
<proteinExistence type="predicted"/>
<dbReference type="PANTHER" id="PTHR47447">
    <property type="entry name" value="OS03G0856100 PROTEIN"/>
    <property type="match status" value="1"/>
</dbReference>
<dbReference type="InterPro" id="IPR002885">
    <property type="entry name" value="PPR_rpt"/>
</dbReference>
<dbReference type="EMBL" id="CAJNNW010003804">
    <property type="protein sequence ID" value="CAE8645742.1"/>
    <property type="molecule type" value="Genomic_DNA"/>
</dbReference>
<evidence type="ECO:0000256" key="2">
    <source>
        <dbReference type="PROSITE-ProRule" id="PRU00708"/>
    </source>
</evidence>
<name>A0A813I7I4_POLGL</name>
<feature type="non-terminal residue" evidence="3">
    <location>
        <position position="242"/>
    </location>
</feature>
<reference evidence="3" key="1">
    <citation type="submission" date="2021-02" db="EMBL/GenBank/DDBJ databases">
        <authorList>
            <person name="Dougan E. K."/>
            <person name="Rhodes N."/>
            <person name="Thang M."/>
            <person name="Chan C."/>
        </authorList>
    </citation>
    <scope>NUCLEOTIDE SEQUENCE</scope>
</reference>
<feature type="repeat" description="PPR" evidence="2">
    <location>
        <begin position="194"/>
        <end position="228"/>
    </location>
</feature>